<dbReference type="InterPro" id="IPR001314">
    <property type="entry name" value="Peptidase_S1A"/>
</dbReference>
<dbReference type="GO" id="GO:0006508">
    <property type="term" value="P:proteolysis"/>
    <property type="evidence" value="ECO:0007669"/>
    <property type="project" value="InterPro"/>
</dbReference>
<dbReference type="PROSITE" id="PS00135">
    <property type="entry name" value="TRYPSIN_SER"/>
    <property type="match status" value="1"/>
</dbReference>
<dbReference type="PANTHER" id="PTHR24276">
    <property type="entry name" value="POLYSERASE-RELATED"/>
    <property type="match status" value="1"/>
</dbReference>
<dbReference type="Pfam" id="PF13517">
    <property type="entry name" value="FG-GAP_3"/>
    <property type="match status" value="1"/>
</dbReference>
<evidence type="ECO:0000256" key="2">
    <source>
        <dbReference type="ARBA" id="ARBA00022729"/>
    </source>
</evidence>
<dbReference type="PROSITE" id="PS50240">
    <property type="entry name" value="TRYPSIN_DOM"/>
    <property type="match status" value="1"/>
</dbReference>
<reference evidence="6" key="2">
    <citation type="submission" date="2020-09" db="EMBL/GenBank/DDBJ databases">
        <authorList>
            <person name="Sun Q."/>
            <person name="Ohkuma M."/>
        </authorList>
    </citation>
    <scope>NUCLEOTIDE SEQUENCE</scope>
    <source>
        <strain evidence="6">JCM 4391</strain>
    </source>
</reference>
<dbReference type="SUPFAM" id="SSF50494">
    <property type="entry name" value="Trypsin-like serine proteases"/>
    <property type="match status" value="1"/>
</dbReference>
<evidence type="ECO:0000313" key="6">
    <source>
        <dbReference type="EMBL" id="GGU44899.1"/>
    </source>
</evidence>
<gene>
    <name evidence="6" type="ORF">GCM10010274_36340</name>
</gene>
<evidence type="ECO:0000259" key="5">
    <source>
        <dbReference type="PROSITE" id="PS50240"/>
    </source>
</evidence>
<protein>
    <recommendedName>
        <fullName evidence="5">Peptidase S1 domain-containing protein</fullName>
    </recommendedName>
</protein>
<dbReference type="AlphaFoldDB" id="A0A918I030"/>
<feature type="compositionally biased region" description="Low complexity" evidence="4">
    <location>
        <begin position="86"/>
        <end position="100"/>
    </location>
</feature>
<sequence length="594" mass="62439">MQIRTRGGRHRRRMTLALPAAAAVVALVGAGIAVTGSDSAEAGEAPRITMDTQKPAEPSKQELRQRTIKAMKGDATSERSLVKQPDAAASDSGTDSAPSARIIGGAQTTISAAPWMAQLHFSDSTGAGYFCGGVVIAPTKIATAAHCVKGIKWYEDGAVITGTDKVPTENADGSWDFHGGTVFGAYRQWNHPSYSPYTLDGDVAVLTLTSPTTARPLPLAQPTDGALYQAGLDGKVYGWGRTSSTEPNSGSPTLKVADADIVSDTNCAAAYPDGFIRGHMLCAGAAPTGSDETSETTCNGDSGGPLVVSGRLVGIVSWGDENCSAAGKYGVYAKVSTYSASLQARVDDANWNNDHAADLLSRRTSDSTLFGWNSKVTSLSRTFDMGYFGGYTLALQTDLDRDDNEDMLNRYNGDVYWDHWVPALGEWQSKLVAKGWGKHKAVVAPGDVTGDELPDVVAVDSAGTMRIYPGRGNGGFNAPVTVGTGWGKYTMVRGHGDFTNDGKADIFARASDGKTYLYKGTGVATKPWSAPVLVAAFGSMNALVTTGDVNSDGVADVLARDTAGKLWLYPGNGKGGFLARKDFGTGWQAYNLFG</sequence>
<dbReference type="InterPro" id="IPR033116">
    <property type="entry name" value="TRYPSIN_SER"/>
</dbReference>
<evidence type="ECO:0000256" key="4">
    <source>
        <dbReference type="SAM" id="MobiDB-lite"/>
    </source>
</evidence>
<organism evidence="6 7">
    <name type="scientific">Streptomyces lavendofoliae</name>
    <dbReference type="NCBI Taxonomy" id="67314"/>
    <lineage>
        <taxon>Bacteria</taxon>
        <taxon>Bacillati</taxon>
        <taxon>Actinomycetota</taxon>
        <taxon>Actinomycetes</taxon>
        <taxon>Kitasatosporales</taxon>
        <taxon>Streptomycetaceae</taxon>
        <taxon>Streptomyces</taxon>
    </lineage>
</organism>
<feature type="compositionally biased region" description="Basic and acidic residues" evidence="4">
    <location>
        <begin position="57"/>
        <end position="81"/>
    </location>
</feature>
<dbReference type="SUPFAM" id="SSF69318">
    <property type="entry name" value="Integrin alpha N-terminal domain"/>
    <property type="match status" value="1"/>
</dbReference>
<proteinExistence type="inferred from homology"/>
<evidence type="ECO:0000256" key="1">
    <source>
        <dbReference type="ARBA" id="ARBA00007664"/>
    </source>
</evidence>
<dbReference type="Gene3D" id="2.40.10.10">
    <property type="entry name" value="Trypsin-like serine proteases"/>
    <property type="match status" value="1"/>
</dbReference>
<dbReference type="Pfam" id="PF00089">
    <property type="entry name" value="Trypsin"/>
    <property type="match status" value="1"/>
</dbReference>
<dbReference type="InterPro" id="IPR013517">
    <property type="entry name" value="FG-GAP"/>
</dbReference>
<dbReference type="InterPro" id="IPR009003">
    <property type="entry name" value="Peptidase_S1_PA"/>
</dbReference>
<dbReference type="InterPro" id="IPR028994">
    <property type="entry name" value="Integrin_alpha_N"/>
</dbReference>
<dbReference type="SMART" id="SM00020">
    <property type="entry name" value="Tryp_SPc"/>
    <property type="match status" value="1"/>
</dbReference>
<reference evidence="6" key="1">
    <citation type="journal article" date="2014" name="Int. J. Syst. Evol. Microbiol.">
        <title>Complete genome sequence of Corynebacterium casei LMG S-19264T (=DSM 44701T), isolated from a smear-ripened cheese.</title>
        <authorList>
            <consortium name="US DOE Joint Genome Institute (JGI-PGF)"/>
            <person name="Walter F."/>
            <person name="Albersmeier A."/>
            <person name="Kalinowski J."/>
            <person name="Ruckert C."/>
        </authorList>
    </citation>
    <scope>NUCLEOTIDE SEQUENCE</scope>
    <source>
        <strain evidence="6">JCM 4391</strain>
    </source>
</reference>
<comment type="caution">
    <text evidence="6">The sequence shown here is derived from an EMBL/GenBank/DDBJ whole genome shotgun (WGS) entry which is preliminary data.</text>
</comment>
<feature type="region of interest" description="Disordered" evidence="4">
    <location>
        <begin position="38"/>
        <end position="100"/>
    </location>
</feature>
<keyword evidence="3" id="KW-1015">Disulfide bond</keyword>
<accession>A0A918I030</accession>
<evidence type="ECO:0000313" key="7">
    <source>
        <dbReference type="Proteomes" id="UP000636661"/>
    </source>
</evidence>
<name>A0A918I030_9ACTN</name>
<dbReference type="PANTHER" id="PTHR24276:SF98">
    <property type="entry name" value="FI18310P1-RELATED"/>
    <property type="match status" value="1"/>
</dbReference>
<feature type="domain" description="Peptidase S1" evidence="5">
    <location>
        <begin position="102"/>
        <end position="357"/>
    </location>
</feature>
<dbReference type="InterPro" id="IPR001254">
    <property type="entry name" value="Trypsin_dom"/>
</dbReference>
<evidence type="ECO:0000256" key="3">
    <source>
        <dbReference type="ARBA" id="ARBA00023157"/>
    </source>
</evidence>
<dbReference type="PRINTS" id="PR00722">
    <property type="entry name" value="CHYMOTRYPSIN"/>
</dbReference>
<dbReference type="InterPro" id="IPR043504">
    <property type="entry name" value="Peptidase_S1_PA_chymotrypsin"/>
</dbReference>
<dbReference type="Proteomes" id="UP000636661">
    <property type="component" value="Unassembled WGS sequence"/>
</dbReference>
<dbReference type="GO" id="GO:0004252">
    <property type="term" value="F:serine-type endopeptidase activity"/>
    <property type="evidence" value="ECO:0007669"/>
    <property type="project" value="InterPro"/>
</dbReference>
<comment type="similarity">
    <text evidence="1">Belongs to the peptidase S1 family.</text>
</comment>
<keyword evidence="7" id="KW-1185">Reference proteome</keyword>
<dbReference type="EMBL" id="BMTP01000008">
    <property type="protein sequence ID" value="GGU44899.1"/>
    <property type="molecule type" value="Genomic_DNA"/>
</dbReference>
<keyword evidence="2" id="KW-0732">Signal</keyword>
<dbReference type="CDD" id="cd00190">
    <property type="entry name" value="Tryp_SPc"/>
    <property type="match status" value="1"/>
</dbReference>
<dbReference type="InterPro" id="IPR050430">
    <property type="entry name" value="Peptidase_S1"/>
</dbReference>